<dbReference type="SUPFAM" id="SSF90229">
    <property type="entry name" value="CCCH zinc finger"/>
    <property type="match status" value="1"/>
</dbReference>
<dbReference type="AlphaFoldDB" id="A0A5D2QSC0"/>
<feature type="zinc finger region" description="C3H1-type" evidence="4">
    <location>
        <begin position="3"/>
        <end position="29"/>
    </location>
</feature>
<feature type="domain" description="C3H1-type" evidence="6">
    <location>
        <begin position="3"/>
        <end position="29"/>
    </location>
</feature>
<evidence type="ECO:0000313" key="8">
    <source>
        <dbReference type="Proteomes" id="UP000322667"/>
    </source>
</evidence>
<evidence type="ECO:0000256" key="4">
    <source>
        <dbReference type="PROSITE-ProRule" id="PRU00723"/>
    </source>
</evidence>
<dbReference type="InterPro" id="IPR036855">
    <property type="entry name" value="Znf_CCCH_sf"/>
</dbReference>
<name>A0A5D2QSC0_GOSTO</name>
<keyword evidence="2 4" id="KW-0863">Zinc-finger</keyword>
<sequence length="392" mass="41908">MHNKKEACRNFQRGSCQYGERCKFLHVIQQQPKSNAFGFGTQAISHQQQKPNPFGFGVQNNAQSKGVNDFGNKQSQFKVKKLIHGPDLLQAVVPLHCGSLTISLRQQTIDAMILSPANVLLLKILSTRDPCGNLHATAIGKIPLAILSVMSAMKNCGQQLMMMQNIERERNLLNSKLVEFENFLRNPYRGPAGSAAAQQIPFPGATTTVLSPTTQNTVAPQSNVPPSVSSFSQLGASLNTGFSPGPSVQSNNASGQPTSFSNSAQSSNVFSANNVPSANAFSFGNQQPNQSVVASFPTNMANFSNSSATNPAIDQFSAAAISTQNFSSSSIQSPAFLNVSLSNSEVVGREATNVQFGNNLPTTVASGDSNIWLKEKWTPGEIPEEAPPDAYV</sequence>
<reference evidence="7 8" key="1">
    <citation type="submission" date="2019-07" db="EMBL/GenBank/DDBJ databases">
        <title>WGS assembly of Gossypium tomentosum.</title>
        <authorList>
            <person name="Chen Z.J."/>
            <person name="Sreedasyam A."/>
            <person name="Ando A."/>
            <person name="Song Q."/>
            <person name="De L."/>
            <person name="Hulse-Kemp A."/>
            <person name="Ding M."/>
            <person name="Ye W."/>
            <person name="Kirkbride R."/>
            <person name="Jenkins J."/>
            <person name="Plott C."/>
            <person name="Lovell J."/>
            <person name="Lin Y.-M."/>
            <person name="Vaughn R."/>
            <person name="Liu B."/>
            <person name="Li W."/>
            <person name="Simpson S."/>
            <person name="Scheffler B."/>
            <person name="Saski C."/>
            <person name="Grover C."/>
            <person name="Hu G."/>
            <person name="Conover J."/>
            <person name="Carlson J."/>
            <person name="Shu S."/>
            <person name="Boston L."/>
            <person name="Williams M."/>
            <person name="Peterson D."/>
            <person name="Mcgee K."/>
            <person name="Jones D."/>
            <person name="Wendel J."/>
            <person name="Stelly D."/>
            <person name="Grimwood J."/>
            <person name="Schmutz J."/>
        </authorList>
    </citation>
    <scope>NUCLEOTIDE SEQUENCE [LARGE SCALE GENOMIC DNA]</scope>
    <source>
        <strain evidence="7">7179.01</strain>
    </source>
</reference>
<evidence type="ECO:0000256" key="2">
    <source>
        <dbReference type="ARBA" id="ARBA00022771"/>
    </source>
</evidence>
<evidence type="ECO:0000259" key="6">
    <source>
        <dbReference type="PROSITE" id="PS50103"/>
    </source>
</evidence>
<keyword evidence="3 4" id="KW-0862">Zinc</keyword>
<dbReference type="SMART" id="SM00356">
    <property type="entry name" value="ZnF_C3H1"/>
    <property type="match status" value="1"/>
</dbReference>
<organism evidence="7 8">
    <name type="scientific">Gossypium tomentosum</name>
    <name type="common">Hawaiian cotton</name>
    <name type="synonym">Gossypium sandvicense</name>
    <dbReference type="NCBI Taxonomy" id="34277"/>
    <lineage>
        <taxon>Eukaryota</taxon>
        <taxon>Viridiplantae</taxon>
        <taxon>Streptophyta</taxon>
        <taxon>Embryophyta</taxon>
        <taxon>Tracheophyta</taxon>
        <taxon>Spermatophyta</taxon>
        <taxon>Magnoliopsida</taxon>
        <taxon>eudicotyledons</taxon>
        <taxon>Gunneridae</taxon>
        <taxon>Pentapetalae</taxon>
        <taxon>rosids</taxon>
        <taxon>malvids</taxon>
        <taxon>Malvales</taxon>
        <taxon>Malvaceae</taxon>
        <taxon>Malvoideae</taxon>
        <taxon>Gossypium</taxon>
    </lineage>
</organism>
<dbReference type="Proteomes" id="UP000322667">
    <property type="component" value="Chromosome A05"/>
</dbReference>
<accession>A0A5D2QSC0</accession>
<dbReference type="Pfam" id="PF00642">
    <property type="entry name" value="zf-CCCH"/>
    <property type="match status" value="1"/>
</dbReference>
<dbReference type="EMBL" id="CM017614">
    <property type="protein sequence ID" value="TYI31551.1"/>
    <property type="molecule type" value="Genomic_DNA"/>
</dbReference>
<feature type="region of interest" description="Disordered" evidence="5">
    <location>
        <begin position="206"/>
        <end position="265"/>
    </location>
</feature>
<dbReference type="Gene3D" id="4.10.1000.10">
    <property type="entry name" value="Zinc finger, CCCH-type"/>
    <property type="match status" value="1"/>
</dbReference>
<evidence type="ECO:0000256" key="1">
    <source>
        <dbReference type="ARBA" id="ARBA00022723"/>
    </source>
</evidence>
<evidence type="ECO:0000256" key="5">
    <source>
        <dbReference type="SAM" id="MobiDB-lite"/>
    </source>
</evidence>
<keyword evidence="1 4" id="KW-0479">Metal-binding</keyword>
<dbReference type="PROSITE" id="PS50103">
    <property type="entry name" value="ZF_C3H1"/>
    <property type="match status" value="1"/>
</dbReference>
<protein>
    <recommendedName>
        <fullName evidence="6">C3H1-type domain-containing protein</fullName>
    </recommendedName>
</protein>
<dbReference type="InterPro" id="IPR000571">
    <property type="entry name" value="Znf_CCCH"/>
</dbReference>
<dbReference type="GO" id="GO:0008270">
    <property type="term" value="F:zinc ion binding"/>
    <property type="evidence" value="ECO:0007669"/>
    <property type="project" value="UniProtKB-KW"/>
</dbReference>
<proteinExistence type="predicted"/>
<evidence type="ECO:0000256" key="3">
    <source>
        <dbReference type="ARBA" id="ARBA00022833"/>
    </source>
</evidence>
<evidence type="ECO:0000313" key="7">
    <source>
        <dbReference type="EMBL" id="TYI31551.1"/>
    </source>
</evidence>
<keyword evidence="8" id="KW-1185">Reference proteome</keyword>
<gene>
    <name evidence="7" type="ORF">ES332_A05G458200v1</name>
</gene>